<comment type="subcellular location">
    <subcellularLocation>
        <location evidence="1">Cell inner membrane</location>
        <topology evidence="1">Single-pass membrane protein</topology>
    </subcellularLocation>
</comment>
<feature type="transmembrane region" description="Helical" evidence="11">
    <location>
        <begin position="12"/>
        <end position="32"/>
    </location>
</feature>
<dbReference type="InterPro" id="IPR022346">
    <property type="entry name" value="T2SS_GspH"/>
</dbReference>
<evidence type="ECO:0000256" key="3">
    <source>
        <dbReference type="ARBA" id="ARBA00022475"/>
    </source>
</evidence>
<name>A0AAU7Y6C6_9PSED</name>
<keyword evidence="5" id="KW-0997">Cell inner membrane</keyword>
<keyword evidence="3" id="KW-1003">Cell membrane</keyword>
<evidence type="ECO:0000256" key="2">
    <source>
        <dbReference type="ARBA" id="ARBA00021549"/>
    </source>
</evidence>
<dbReference type="RefSeq" id="WP_350447862.1">
    <property type="nucleotide sequence ID" value="NZ_CP158373.1"/>
</dbReference>
<protein>
    <recommendedName>
        <fullName evidence="2">Type II secretion system protein H</fullName>
    </recommendedName>
    <alternativeName>
        <fullName evidence="10">General secretion pathway protein H</fullName>
    </alternativeName>
</protein>
<evidence type="ECO:0000259" key="12">
    <source>
        <dbReference type="Pfam" id="PF12019"/>
    </source>
</evidence>
<sequence length="169" mass="18641">MDVHKHQGLTLLELLIGLACLAILLGLGTPAITHMHDQHKLSSFSSELSHSIQLARHQALAHNARTTLCPLDDDNRCSRDWSGILSIFEDWEGERLLRSEHNLIAILELPDGLELAWRGMGGGHALHFNAQGHTFVSNGTFLVKSRSSGTSKRVVVNRQGRALVKEGEE</sequence>
<evidence type="ECO:0000256" key="5">
    <source>
        <dbReference type="ARBA" id="ARBA00022519"/>
    </source>
</evidence>
<evidence type="ECO:0000256" key="7">
    <source>
        <dbReference type="ARBA" id="ARBA00022989"/>
    </source>
</evidence>
<organism evidence="13">
    <name type="scientific">Pseudomonas solani</name>
    <dbReference type="NCBI Taxonomy" id="2731552"/>
    <lineage>
        <taxon>Bacteria</taxon>
        <taxon>Pseudomonadati</taxon>
        <taxon>Pseudomonadota</taxon>
        <taxon>Gammaproteobacteria</taxon>
        <taxon>Pseudomonadales</taxon>
        <taxon>Pseudomonadaceae</taxon>
        <taxon>Pseudomonas</taxon>
    </lineage>
</organism>
<feature type="domain" description="General secretion pathway GspH" evidence="12">
    <location>
        <begin position="47"/>
        <end position="160"/>
    </location>
</feature>
<dbReference type="GO" id="GO:0015628">
    <property type="term" value="P:protein secretion by the type II secretion system"/>
    <property type="evidence" value="ECO:0007669"/>
    <property type="project" value="InterPro"/>
</dbReference>
<evidence type="ECO:0000256" key="4">
    <source>
        <dbReference type="ARBA" id="ARBA00022481"/>
    </source>
</evidence>
<reference evidence="13" key="1">
    <citation type="submission" date="2023-08" db="EMBL/GenBank/DDBJ databases">
        <title>Increased levels of nutrients transform a symbiont into a lethal pathobiont.</title>
        <authorList>
            <person name="Lachnit T."/>
            <person name="Ulrich L."/>
            <person name="Willmer F.M."/>
            <person name="Hasenbein T."/>
            <person name="Steiner L.X."/>
            <person name="Wolters M."/>
            <person name="Herbst E.M."/>
            <person name="Deines P."/>
        </authorList>
    </citation>
    <scope>NUCLEOTIDE SEQUENCE</scope>
    <source>
        <strain evidence="13">T3</strain>
    </source>
</reference>
<evidence type="ECO:0000313" key="13">
    <source>
        <dbReference type="EMBL" id="XBY65335.1"/>
    </source>
</evidence>
<evidence type="ECO:0000256" key="6">
    <source>
        <dbReference type="ARBA" id="ARBA00022692"/>
    </source>
</evidence>
<keyword evidence="7 11" id="KW-1133">Transmembrane helix</keyword>
<evidence type="ECO:0000256" key="1">
    <source>
        <dbReference type="ARBA" id="ARBA00004377"/>
    </source>
</evidence>
<keyword evidence="6 11" id="KW-0812">Transmembrane</keyword>
<evidence type="ECO:0000256" key="10">
    <source>
        <dbReference type="ARBA" id="ARBA00030775"/>
    </source>
</evidence>
<comment type="similarity">
    <text evidence="9">Belongs to the GSP H family.</text>
</comment>
<evidence type="ECO:0000256" key="11">
    <source>
        <dbReference type="SAM" id="Phobius"/>
    </source>
</evidence>
<evidence type="ECO:0000256" key="9">
    <source>
        <dbReference type="ARBA" id="ARBA00025772"/>
    </source>
</evidence>
<dbReference type="EMBL" id="CP158373">
    <property type="protein sequence ID" value="XBY65335.1"/>
    <property type="molecule type" value="Genomic_DNA"/>
</dbReference>
<dbReference type="AlphaFoldDB" id="A0AAU7Y6C6"/>
<accession>A0AAU7Y6C6</accession>
<dbReference type="Pfam" id="PF12019">
    <property type="entry name" value="GspH"/>
    <property type="match status" value="1"/>
</dbReference>
<keyword evidence="4" id="KW-0488">Methylation</keyword>
<dbReference type="InterPro" id="IPR012902">
    <property type="entry name" value="N_methyl_site"/>
</dbReference>
<dbReference type="Pfam" id="PF07963">
    <property type="entry name" value="N_methyl"/>
    <property type="match status" value="1"/>
</dbReference>
<dbReference type="NCBIfam" id="TIGR02532">
    <property type="entry name" value="IV_pilin_GFxxxE"/>
    <property type="match status" value="1"/>
</dbReference>
<evidence type="ECO:0000256" key="8">
    <source>
        <dbReference type="ARBA" id="ARBA00023136"/>
    </source>
</evidence>
<dbReference type="GO" id="GO:0005886">
    <property type="term" value="C:plasma membrane"/>
    <property type="evidence" value="ECO:0007669"/>
    <property type="project" value="UniProtKB-SubCell"/>
</dbReference>
<gene>
    <name evidence="13" type="ORF">ABS648_06065</name>
</gene>
<dbReference type="InterPro" id="IPR045584">
    <property type="entry name" value="Pilin-like"/>
</dbReference>
<dbReference type="SUPFAM" id="SSF54523">
    <property type="entry name" value="Pili subunits"/>
    <property type="match status" value="1"/>
</dbReference>
<dbReference type="GO" id="GO:0015627">
    <property type="term" value="C:type II protein secretion system complex"/>
    <property type="evidence" value="ECO:0007669"/>
    <property type="project" value="InterPro"/>
</dbReference>
<keyword evidence="8 11" id="KW-0472">Membrane</keyword>
<dbReference type="Gene3D" id="3.55.40.10">
    <property type="entry name" value="minor pseudopilin epsh domain"/>
    <property type="match status" value="1"/>
</dbReference>
<proteinExistence type="inferred from homology"/>